<evidence type="ECO:0000259" key="5">
    <source>
        <dbReference type="PROSITE" id="PS50110"/>
    </source>
</evidence>
<feature type="domain" description="Response regulatory" evidence="5">
    <location>
        <begin position="6"/>
        <end position="122"/>
    </location>
</feature>
<dbReference type="InterPro" id="IPR036097">
    <property type="entry name" value="HisK_dim/P_sf"/>
</dbReference>
<dbReference type="PANTHER" id="PTHR43547:SF2">
    <property type="entry name" value="HYBRID SIGNAL TRANSDUCTION HISTIDINE KINASE C"/>
    <property type="match status" value="1"/>
</dbReference>
<organism evidence="6">
    <name type="scientific">Ignavibacterium album</name>
    <dbReference type="NCBI Taxonomy" id="591197"/>
    <lineage>
        <taxon>Bacteria</taxon>
        <taxon>Pseudomonadati</taxon>
        <taxon>Ignavibacteriota</taxon>
        <taxon>Ignavibacteria</taxon>
        <taxon>Ignavibacteriales</taxon>
        <taxon>Ignavibacteriaceae</taxon>
        <taxon>Ignavibacterium</taxon>
    </lineage>
</organism>
<dbReference type="AlphaFoldDB" id="A0A7V2ZI62"/>
<dbReference type="PANTHER" id="PTHR43547">
    <property type="entry name" value="TWO-COMPONENT HISTIDINE KINASE"/>
    <property type="match status" value="1"/>
</dbReference>
<dbReference type="CDD" id="cd00082">
    <property type="entry name" value="HisKA"/>
    <property type="match status" value="1"/>
</dbReference>
<dbReference type="EMBL" id="DSUJ01000008">
    <property type="protein sequence ID" value="HFI90449.1"/>
    <property type="molecule type" value="Genomic_DNA"/>
</dbReference>
<evidence type="ECO:0000313" key="6">
    <source>
        <dbReference type="EMBL" id="HFI90449.1"/>
    </source>
</evidence>
<dbReference type="RefSeq" id="WP_304146633.1">
    <property type="nucleotide sequence ID" value="NZ_JAOAIE010000090.1"/>
</dbReference>
<dbReference type="SMART" id="SM00388">
    <property type="entry name" value="HisKA"/>
    <property type="match status" value="1"/>
</dbReference>
<dbReference type="PROSITE" id="PS50110">
    <property type="entry name" value="RESPONSE_REGULATORY"/>
    <property type="match status" value="1"/>
</dbReference>
<dbReference type="Pfam" id="PF00072">
    <property type="entry name" value="Response_reg"/>
    <property type="match status" value="1"/>
</dbReference>
<dbReference type="Pfam" id="PF00512">
    <property type="entry name" value="HisKA"/>
    <property type="match status" value="1"/>
</dbReference>
<dbReference type="InterPro" id="IPR003661">
    <property type="entry name" value="HisK_dim/P_dom"/>
</dbReference>
<comment type="caution">
    <text evidence="6">The sequence shown here is derived from an EMBL/GenBank/DDBJ whole genome shotgun (WGS) entry which is preliminary data.</text>
</comment>
<comment type="catalytic activity">
    <reaction evidence="1">
        <text>ATP + protein L-histidine = ADP + protein N-phospho-L-histidine.</text>
        <dbReference type="EC" id="2.7.13.3"/>
    </reaction>
</comment>
<reference evidence="6" key="1">
    <citation type="journal article" date="2020" name="mSystems">
        <title>Genome- and Community-Level Interaction Insights into Carbon Utilization and Element Cycling Functions of Hydrothermarchaeota in Hydrothermal Sediment.</title>
        <authorList>
            <person name="Zhou Z."/>
            <person name="Liu Y."/>
            <person name="Xu W."/>
            <person name="Pan J."/>
            <person name="Luo Z.H."/>
            <person name="Li M."/>
        </authorList>
    </citation>
    <scope>NUCLEOTIDE SEQUENCE [LARGE SCALE GENOMIC DNA]</scope>
    <source>
        <strain evidence="6">SpSt-479</strain>
    </source>
</reference>
<evidence type="ECO:0000256" key="2">
    <source>
        <dbReference type="ARBA" id="ARBA00012438"/>
    </source>
</evidence>
<dbReference type="Gene3D" id="3.40.50.2300">
    <property type="match status" value="1"/>
</dbReference>
<dbReference type="GO" id="GO:0000155">
    <property type="term" value="F:phosphorelay sensor kinase activity"/>
    <property type="evidence" value="ECO:0007669"/>
    <property type="project" value="InterPro"/>
</dbReference>
<dbReference type="SUPFAM" id="SSF52172">
    <property type="entry name" value="CheY-like"/>
    <property type="match status" value="1"/>
</dbReference>
<name>A0A7V2ZI62_9BACT</name>
<dbReference type="SUPFAM" id="SSF47384">
    <property type="entry name" value="Homodimeric domain of signal transducing histidine kinase"/>
    <property type="match status" value="1"/>
</dbReference>
<evidence type="ECO:0000256" key="3">
    <source>
        <dbReference type="ARBA" id="ARBA00022553"/>
    </source>
</evidence>
<accession>A0A7V2ZI62</accession>
<evidence type="ECO:0000256" key="4">
    <source>
        <dbReference type="PROSITE-ProRule" id="PRU00169"/>
    </source>
</evidence>
<dbReference type="EC" id="2.7.13.3" evidence="2"/>
<dbReference type="SMART" id="SM00448">
    <property type="entry name" value="REC"/>
    <property type="match status" value="1"/>
</dbReference>
<sequence length="219" mass="24971">MNTKDKILIVEDERDTRFILEKLLSKNDFEVVTANNGLEALEVLKTFSPKVILADWTMPVMDGLKLCNEVKSDPNLKIIYFIILTARTSLRDRITGLDVGADDFLIKPIENQELIARIKSGVRIYDLQSELKSIEHNKALVELACTIGHNFNNPLSSLTMALENLKQEIADKKLDKIQEDFEIINKSIEKIQALIKQLTNLENPQVIDYTDNSKMIKLD</sequence>
<dbReference type="InterPro" id="IPR001789">
    <property type="entry name" value="Sig_transdc_resp-reg_receiver"/>
</dbReference>
<keyword evidence="3 4" id="KW-0597">Phosphoprotein</keyword>
<protein>
    <recommendedName>
        <fullName evidence="2">histidine kinase</fullName>
        <ecNumber evidence="2">2.7.13.3</ecNumber>
    </recommendedName>
</protein>
<feature type="modified residue" description="4-aspartylphosphate" evidence="4">
    <location>
        <position position="55"/>
    </location>
</feature>
<evidence type="ECO:0000256" key="1">
    <source>
        <dbReference type="ARBA" id="ARBA00000085"/>
    </source>
</evidence>
<proteinExistence type="predicted"/>
<dbReference type="InterPro" id="IPR011006">
    <property type="entry name" value="CheY-like_superfamily"/>
</dbReference>
<gene>
    <name evidence="6" type="ORF">ENS31_02835</name>
</gene>
<dbReference type="Gene3D" id="1.10.287.130">
    <property type="match status" value="1"/>
</dbReference>
<dbReference type="CDD" id="cd17574">
    <property type="entry name" value="REC_OmpR"/>
    <property type="match status" value="1"/>
</dbReference>